<reference evidence="1" key="1">
    <citation type="submission" date="2022-10" db="EMBL/GenBank/DDBJ databases">
        <title>Hoeflea sp. G2-23, isolated from marine algae.</title>
        <authorList>
            <person name="Kristyanto S."/>
            <person name="Kim J.M."/>
            <person name="Jeon C.O."/>
        </authorList>
    </citation>
    <scope>NUCLEOTIDE SEQUENCE</scope>
    <source>
        <strain evidence="1">G2-23</strain>
    </source>
</reference>
<protein>
    <submittedName>
        <fullName evidence="1">DUF2336 domain-containing protein</fullName>
    </submittedName>
</protein>
<dbReference type="InterPro" id="IPR019285">
    <property type="entry name" value="DUF2336"/>
</dbReference>
<evidence type="ECO:0000313" key="2">
    <source>
        <dbReference type="Proteomes" id="UP001073227"/>
    </source>
</evidence>
<name>A0ABT3Z6Q7_9HYPH</name>
<dbReference type="Pfam" id="PF10098">
    <property type="entry name" value="DUF2336"/>
    <property type="match status" value="1"/>
</dbReference>
<accession>A0ABT3Z6Q7</accession>
<dbReference type="EMBL" id="JAOVZR010000001">
    <property type="protein sequence ID" value="MCY0146991.1"/>
    <property type="molecule type" value="Genomic_DNA"/>
</dbReference>
<keyword evidence="2" id="KW-1185">Reference proteome</keyword>
<dbReference type="PIRSF" id="PIRSF035865">
    <property type="entry name" value="UCP035865"/>
    <property type="match status" value="1"/>
</dbReference>
<sequence>MIIKSFLKWSETASTSERCRATKALTQAYAEGHMDPSERNAAEAALSFLLEDPSPKVRLALAEGLAAVEHAPRSIVVALAGDQLEVAGRIIALSPVLGDSDLIEIVASGRSTLQQFVAFRSQVSVSVAAALAEVGTARAVADMLDNPHISVARISVRRIAERFGDDAEIRSRLFDRADLPCDVRQQLVERLGAALAGSNFIRSAIGGSRGRKVTEEACMSATLRLAESVVQDEIPALVEHLRMSGRLTPAFLMHTLCAGNVDFFAAAVVSLSGISDSRVRGILIDGREAAMRALYRSVGLDRELAPVFVTATLLWRAASRRPGGMDTGRVSSELMNRHADDAQRQPAVADLLRLVESLHLIWHRQASRDYAHALAAEAA</sequence>
<evidence type="ECO:0000313" key="1">
    <source>
        <dbReference type="EMBL" id="MCY0146991.1"/>
    </source>
</evidence>
<organism evidence="1 2">
    <name type="scientific">Hoeflea algicola</name>
    <dbReference type="NCBI Taxonomy" id="2983763"/>
    <lineage>
        <taxon>Bacteria</taxon>
        <taxon>Pseudomonadati</taxon>
        <taxon>Pseudomonadota</taxon>
        <taxon>Alphaproteobacteria</taxon>
        <taxon>Hyphomicrobiales</taxon>
        <taxon>Rhizobiaceae</taxon>
        <taxon>Hoeflea</taxon>
    </lineage>
</organism>
<dbReference type="Proteomes" id="UP001073227">
    <property type="component" value="Unassembled WGS sequence"/>
</dbReference>
<gene>
    <name evidence="1" type="ORF">OEG84_04470</name>
</gene>
<dbReference type="InterPro" id="IPR014598">
    <property type="entry name" value="UCP035865"/>
</dbReference>
<dbReference type="RefSeq" id="WP_267652619.1">
    <property type="nucleotide sequence ID" value="NZ_JAOVZR010000001.1"/>
</dbReference>
<proteinExistence type="predicted"/>
<comment type="caution">
    <text evidence="1">The sequence shown here is derived from an EMBL/GenBank/DDBJ whole genome shotgun (WGS) entry which is preliminary data.</text>
</comment>